<dbReference type="AlphaFoldDB" id="M5RM24"/>
<protein>
    <submittedName>
        <fullName evidence="1">Protein containing DUF1579</fullName>
    </submittedName>
</protein>
<proteinExistence type="predicted"/>
<sequence>MIPSGYGDNHRLNPCSVPTKGTIMFAKPQTEHQWLDQLIGNWSLQHECKMPDGSTSTATGKIECRSLGGMWLIAESSGESNEGDAWSSIMTLGFDLAQQRYVGTFVGSMMSNIWQYHGILEKDGNRLPLDTEGPKFDGSGMCPYRDTIEIVDTDCWLMNSAMQTEDGKWVTFMHGTHKRV</sequence>
<reference evidence="1 2" key="1">
    <citation type="journal article" date="2013" name="Mar. Genomics">
        <title>Expression of sulfatases in Rhodopirellula baltica and the diversity of sulfatases in the genus Rhodopirellula.</title>
        <authorList>
            <person name="Wegner C.E."/>
            <person name="Richter-Heitmann T."/>
            <person name="Klindworth A."/>
            <person name="Klockow C."/>
            <person name="Richter M."/>
            <person name="Achstetter T."/>
            <person name="Glockner F.O."/>
            <person name="Harder J."/>
        </authorList>
    </citation>
    <scope>NUCLEOTIDE SEQUENCE [LARGE SCALE GENOMIC DNA]</scope>
    <source>
        <strain evidence="1 2">SM1</strain>
    </source>
</reference>
<evidence type="ECO:0000313" key="2">
    <source>
        <dbReference type="Proteomes" id="UP000011991"/>
    </source>
</evidence>
<keyword evidence="2" id="KW-1185">Reference proteome</keyword>
<dbReference type="Proteomes" id="UP000011991">
    <property type="component" value="Unassembled WGS sequence"/>
</dbReference>
<accession>M5RM24</accession>
<dbReference type="EMBL" id="ANOG01000400">
    <property type="protein sequence ID" value="EMI20251.1"/>
    <property type="molecule type" value="Genomic_DNA"/>
</dbReference>
<name>M5RM24_9BACT</name>
<organism evidence="1 2">
    <name type="scientific">Rhodopirellula maiorica SM1</name>
    <dbReference type="NCBI Taxonomy" id="1265738"/>
    <lineage>
        <taxon>Bacteria</taxon>
        <taxon>Pseudomonadati</taxon>
        <taxon>Planctomycetota</taxon>
        <taxon>Planctomycetia</taxon>
        <taxon>Pirellulales</taxon>
        <taxon>Pirellulaceae</taxon>
        <taxon>Novipirellula</taxon>
    </lineage>
</organism>
<dbReference type="Pfam" id="PF07617">
    <property type="entry name" value="DUF1579"/>
    <property type="match status" value="1"/>
</dbReference>
<evidence type="ECO:0000313" key="1">
    <source>
        <dbReference type="EMBL" id="EMI20251.1"/>
    </source>
</evidence>
<comment type="caution">
    <text evidence="1">The sequence shown here is derived from an EMBL/GenBank/DDBJ whole genome shotgun (WGS) entry which is preliminary data.</text>
</comment>
<gene>
    <name evidence="1" type="ORF">RMSM_02827</name>
</gene>
<dbReference type="PATRIC" id="fig|1265738.3.peg.2832"/>
<dbReference type="InterPro" id="IPR011473">
    <property type="entry name" value="DUF1579"/>
</dbReference>